<keyword evidence="10" id="KW-1185">Reference proteome</keyword>
<feature type="transmembrane region" description="Helical" evidence="7">
    <location>
        <begin position="64"/>
        <end position="83"/>
    </location>
</feature>
<dbReference type="Proteomes" id="UP001156140">
    <property type="component" value="Unassembled WGS sequence"/>
</dbReference>
<keyword evidence="5 7" id="KW-1133">Transmembrane helix</keyword>
<evidence type="ECO:0000313" key="10">
    <source>
        <dbReference type="Proteomes" id="UP001156140"/>
    </source>
</evidence>
<comment type="subcellular location">
    <subcellularLocation>
        <location evidence="1">Cell membrane</location>
        <topology evidence="1">Multi-pass membrane protein</topology>
    </subcellularLocation>
</comment>
<organism evidence="9 10">
    <name type="scientific">Paradevosia shaoguanensis</name>
    <dbReference type="NCBI Taxonomy" id="1335043"/>
    <lineage>
        <taxon>Bacteria</taxon>
        <taxon>Pseudomonadati</taxon>
        <taxon>Pseudomonadota</taxon>
        <taxon>Alphaproteobacteria</taxon>
        <taxon>Hyphomicrobiales</taxon>
        <taxon>Devosiaceae</taxon>
        <taxon>Paradevosia</taxon>
    </lineage>
</organism>
<feature type="transmembrane region" description="Helical" evidence="7">
    <location>
        <begin position="143"/>
        <end position="163"/>
    </location>
</feature>
<dbReference type="SUPFAM" id="SSF48317">
    <property type="entry name" value="Acid phosphatase/Vanadium-dependent haloperoxidase"/>
    <property type="match status" value="1"/>
</dbReference>
<evidence type="ECO:0000256" key="6">
    <source>
        <dbReference type="ARBA" id="ARBA00023136"/>
    </source>
</evidence>
<dbReference type="PANTHER" id="PTHR14969">
    <property type="entry name" value="SPHINGOSINE-1-PHOSPHATE PHOSPHOHYDROLASE"/>
    <property type="match status" value="1"/>
</dbReference>
<evidence type="ECO:0000256" key="4">
    <source>
        <dbReference type="ARBA" id="ARBA00022801"/>
    </source>
</evidence>
<dbReference type="AlphaFoldDB" id="A0AA41UBI3"/>
<dbReference type="GO" id="GO:0016787">
    <property type="term" value="F:hydrolase activity"/>
    <property type="evidence" value="ECO:0007669"/>
    <property type="project" value="UniProtKB-KW"/>
</dbReference>
<gene>
    <name evidence="9" type="ORF">ML536_10050</name>
</gene>
<evidence type="ECO:0000313" key="9">
    <source>
        <dbReference type="EMBL" id="MCI0127167.1"/>
    </source>
</evidence>
<feature type="transmembrane region" description="Helical" evidence="7">
    <location>
        <begin position="170"/>
        <end position="190"/>
    </location>
</feature>
<dbReference type="GO" id="GO:0005886">
    <property type="term" value="C:plasma membrane"/>
    <property type="evidence" value="ECO:0007669"/>
    <property type="project" value="UniProtKB-SubCell"/>
</dbReference>
<evidence type="ECO:0000256" key="2">
    <source>
        <dbReference type="ARBA" id="ARBA00022475"/>
    </source>
</evidence>
<dbReference type="InterPro" id="IPR000326">
    <property type="entry name" value="PAP2/HPO"/>
</dbReference>
<dbReference type="Pfam" id="PF01569">
    <property type="entry name" value="PAP2"/>
    <property type="match status" value="1"/>
</dbReference>
<name>A0AA41UBI3_9HYPH</name>
<dbReference type="PANTHER" id="PTHR14969:SF62">
    <property type="entry name" value="DECAPRENYLPHOSPHORYL-5-PHOSPHORIBOSE PHOSPHATASE RV3807C-RELATED"/>
    <property type="match status" value="1"/>
</dbReference>
<dbReference type="InterPro" id="IPR036938">
    <property type="entry name" value="PAP2/HPO_sf"/>
</dbReference>
<sequence>MTALSKPLPFGIKSRNWPYFLLGLVVVLALLAPIDHVVSVTAHAWPEPFAGFFATITELGLSDWILIPSLALFVVCMALALISRRERSKAALFHAAGMWAFVFIGVGLPGLVANIAKRLIGRARPVVYDGNGTLAFQSIFNDWQFQSFPSGHSTTIFAFAMVVSFLWPKLFWPAIVVAVLVGVSRLAVGMHYPTDVVAGAVLGTMGAYLVRLYFARRGWVFARAADGSVERRKFALQVG</sequence>
<evidence type="ECO:0000256" key="7">
    <source>
        <dbReference type="SAM" id="Phobius"/>
    </source>
</evidence>
<comment type="caution">
    <text evidence="9">The sequence shown here is derived from an EMBL/GenBank/DDBJ whole genome shotgun (WGS) entry which is preliminary data.</text>
</comment>
<accession>A0AA41UBI3</accession>
<feature type="transmembrane region" description="Helical" evidence="7">
    <location>
        <begin position="90"/>
        <end position="112"/>
    </location>
</feature>
<keyword evidence="4" id="KW-0378">Hydrolase</keyword>
<reference evidence="9" key="1">
    <citation type="submission" date="2022-03" db="EMBL/GenBank/DDBJ databases">
        <title>The complete genome sequence of a Methyloterrigena soli.</title>
        <authorList>
            <person name="Zi Z."/>
        </authorList>
    </citation>
    <scope>NUCLEOTIDE SEQUENCE</scope>
    <source>
        <strain evidence="9">M48</strain>
    </source>
</reference>
<dbReference type="SMART" id="SM00014">
    <property type="entry name" value="acidPPc"/>
    <property type="match status" value="1"/>
</dbReference>
<evidence type="ECO:0000259" key="8">
    <source>
        <dbReference type="SMART" id="SM00014"/>
    </source>
</evidence>
<proteinExistence type="predicted"/>
<feature type="domain" description="Phosphatidic acid phosphatase type 2/haloperoxidase" evidence="8">
    <location>
        <begin position="101"/>
        <end position="211"/>
    </location>
</feature>
<dbReference type="Gene3D" id="1.20.144.10">
    <property type="entry name" value="Phosphatidic acid phosphatase type 2/haloperoxidase"/>
    <property type="match status" value="2"/>
</dbReference>
<evidence type="ECO:0000256" key="3">
    <source>
        <dbReference type="ARBA" id="ARBA00022692"/>
    </source>
</evidence>
<dbReference type="RefSeq" id="WP_281735772.1">
    <property type="nucleotide sequence ID" value="NZ_JAKETQ010000001.1"/>
</dbReference>
<feature type="transmembrane region" description="Helical" evidence="7">
    <location>
        <begin position="196"/>
        <end position="214"/>
    </location>
</feature>
<keyword evidence="3 7" id="KW-0812">Transmembrane</keyword>
<evidence type="ECO:0000256" key="5">
    <source>
        <dbReference type="ARBA" id="ARBA00022989"/>
    </source>
</evidence>
<keyword evidence="2" id="KW-1003">Cell membrane</keyword>
<keyword evidence="6 7" id="KW-0472">Membrane</keyword>
<dbReference type="EMBL" id="JALAZD010000001">
    <property type="protein sequence ID" value="MCI0127167.1"/>
    <property type="molecule type" value="Genomic_DNA"/>
</dbReference>
<evidence type="ECO:0000256" key="1">
    <source>
        <dbReference type="ARBA" id="ARBA00004651"/>
    </source>
</evidence>
<protein>
    <submittedName>
        <fullName evidence="9">Phosphatase PAP2 family protein</fullName>
    </submittedName>
</protein>